<evidence type="ECO:0000313" key="3">
    <source>
        <dbReference type="Proteomes" id="UP000037151"/>
    </source>
</evidence>
<proteinExistence type="predicted"/>
<feature type="domain" description="HTH cro/C1-type" evidence="1">
    <location>
        <begin position="3"/>
        <end position="46"/>
    </location>
</feature>
<dbReference type="CDD" id="cd00093">
    <property type="entry name" value="HTH_XRE"/>
    <property type="match status" value="1"/>
</dbReference>
<dbReference type="EMBL" id="JPPY01000008">
    <property type="protein sequence ID" value="KND40059.1"/>
    <property type="molecule type" value="Genomic_DNA"/>
</dbReference>
<dbReference type="PROSITE" id="PS50943">
    <property type="entry name" value="HTH_CROC1"/>
    <property type="match status" value="1"/>
</dbReference>
<dbReference type="InterPro" id="IPR001387">
    <property type="entry name" value="Cro/C1-type_HTH"/>
</dbReference>
<organism evidence="2 3">
    <name type="scientific">Streptomyces acidiscabies</name>
    <dbReference type="NCBI Taxonomy" id="42234"/>
    <lineage>
        <taxon>Bacteria</taxon>
        <taxon>Bacillati</taxon>
        <taxon>Actinomycetota</taxon>
        <taxon>Actinomycetes</taxon>
        <taxon>Kitasatosporales</taxon>
        <taxon>Streptomycetaceae</taxon>
        <taxon>Streptomyces</taxon>
    </lineage>
</organism>
<gene>
    <name evidence="2" type="ORF">IQ63_00950</name>
</gene>
<evidence type="ECO:0000259" key="1">
    <source>
        <dbReference type="PROSITE" id="PS50943"/>
    </source>
</evidence>
<dbReference type="Proteomes" id="UP000037151">
    <property type="component" value="Unassembled WGS sequence"/>
</dbReference>
<evidence type="ECO:0000313" key="2">
    <source>
        <dbReference type="EMBL" id="KND40059.1"/>
    </source>
</evidence>
<dbReference type="Pfam" id="PF19054">
    <property type="entry name" value="DUF5753"/>
    <property type="match status" value="1"/>
</dbReference>
<accession>A0A0L0KR56</accession>
<dbReference type="PATRIC" id="fig|42234.21.peg.201"/>
<dbReference type="InterPro" id="IPR043917">
    <property type="entry name" value="DUF5753"/>
</dbReference>
<name>A0A0L0KR56_9ACTN</name>
<comment type="caution">
    <text evidence="2">The sequence shown here is derived from an EMBL/GenBank/DDBJ whole genome shotgun (WGS) entry which is preliminary data.</text>
</comment>
<sequence>MGQKEAAAEIDGQQSKISKMETGKLRLRRLELQALLDLYGVKDERVRMDLLTLLRESGQRQYFPEYNLGVNLREIVALESECTRVEEFAAMYTPGLLQTPEYAYAMIQGFDPWRTPEDVEHYVGLRMARQGVFEQEEPPQAVFVLDEGVVRRPIGGSEVMVKQLGHLLELAKKPQVTIQVVPFEQAVYAGLEGSFRILINEDATTLDVVEIDTATKALFMQDAVDVTSHRKLFDEIRASALSSRQTADLIKLAMRDFEGS</sequence>
<dbReference type="AlphaFoldDB" id="A0A0L0KR56"/>
<protein>
    <recommendedName>
        <fullName evidence="1">HTH cro/C1-type domain-containing protein</fullName>
    </recommendedName>
</protein>
<reference evidence="3" key="1">
    <citation type="submission" date="2014-07" db="EMBL/GenBank/DDBJ databases">
        <title>Genome sequencing of plant-pathogenic Streptomyces species.</title>
        <authorList>
            <person name="Harrison J."/>
            <person name="Sapp M."/>
            <person name="Thwaites R."/>
            <person name="Studholme D.J."/>
        </authorList>
    </citation>
    <scope>NUCLEOTIDE SEQUENCE [LARGE SCALE GENOMIC DNA]</scope>
    <source>
        <strain evidence="3">NCPPB 4445</strain>
    </source>
</reference>